<accession>A0A1F4TMI8</accession>
<dbReference type="SUPFAM" id="SSF143100">
    <property type="entry name" value="TTHA1013/TTHA0281-like"/>
    <property type="match status" value="1"/>
</dbReference>
<dbReference type="PANTHER" id="PTHR34504:SF4">
    <property type="entry name" value="ANTITOXIN HICB"/>
    <property type="match status" value="1"/>
</dbReference>
<dbReference type="Gene3D" id="3.30.160.250">
    <property type="match status" value="1"/>
</dbReference>
<reference evidence="2 3" key="1">
    <citation type="journal article" date="2016" name="Nat. Commun.">
        <title>Thousands of microbial genomes shed light on interconnected biogeochemical processes in an aquifer system.</title>
        <authorList>
            <person name="Anantharaman K."/>
            <person name="Brown C.T."/>
            <person name="Hug L.A."/>
            <person name="Sharon I."/>
            <person name="Castelle C.J."/>
            <person name="Probst A.J."/>
            <person name="Thomas B.C."/>
            <person name="Singh A."/>
            <person name="Wilkins M.J."/>
            <person name="Karaoz U."/>
            <person name="Brodie E.L."/>
            <person name="Williams K.H."/>
            <person name="Hubbard S.S."/>
            <person name="Banfield J.F."/>
        </authorList>
    </citation>
    <scope>NUCLEOTIDE SEQUENCE [LARGE SCALE GENOMIC DNA]</scope>
</reference>
<comment type="caution">
    <text evidence="2">The sequence shown here is derived from an EMBL/GenBank/DDBJ whole genome shotgun (WGS) entry which is preliminary data.</text>
</comment>
<dbReference type="InterPro" id="IPR051404">
    <property type="entry name" value="TA_system_antitoxin"/>
</dbReference>
<organism evidence="2 3">
    <name type="scientific">candidate division WOR-1 bacterium RIFOXYC2_FULL_41_25</name>
    <dbReference type="NCBI Taxonomy" id="1802586"/>
    <lineage>
        <taxon>Bacteria</taxon>
        <taxon>Bacillati</taxon>
        <taxon>Saganbacteria</taxon>
    </lineage>
</organism>
<proteinExistence type="predicted"/>
<dbReference type="Pfam" id="PF15919">
    <property type="entry name" value="HicB_lk_antitox"/>
    <property type="match status" value="1"/>
</dbReference>
<protein>
    <recommendedName>
        <fullName evidence="1">HicB-like antitoxin of toxin-antitoxin system domain-containing protein</fullName>
    </recommendedName>
</protein>
<gene>
    <name evidence="2" type="ORF">A2462_01845</name>
</gene>
<dbReference type="InterPro" id="IPR035069">
    <property type="entry name" value="TTHA1013/TTHA0281-like"/>
</dbReference>
<dbReference type="Proteomes" id="UP000177309">
    <property type="component" value="Unassembled WGS sequence"/>
</dbReference>
<evidence type="ECO:0000313" key="2">
    <source>
        <dbReference type="EMBL" id="OGC33817.1"/>
    </source>
</evidence>
<evidence type="ECO:0000259" key="1">
    <source>
        <dbReference type="Pfam" id="PF15919"/>
    </source>
</evidence>
<name>A0A1F4TMI8_UNCSA</name>
<dbReference type="PANTHER" id="PTHR34504">
    <property type="entry name" value="ANTITOXIN HICB"/>
    <property type="match status" value="1"/>
</dbReference>
<sequence>MKKHLLPIIVEKDEDGYYVVECPLFQSCYSQGKTMDEAVKNIKDVIALCLEEKQNIKLLKNYNPQEVSFLTLSYA</sequence>
<dbReference type="InterPro" id="IPR031807">
    <property type="entry name" value="HicB-like"/>
</dbReference>
<dbReference type="AlphaFoldDB" id="A0A1F4TMI8"/>
<dbReference type="EMBL" id="MEUI01000027">
    <property type="protein sequence ID" value="OGC33817.1"/>
    <property type="molecule type" value="Genomic_DNA"/>
</dbReference>
<feature type="domain" description="HicB-like antitoxin of toxin-antitoxin system" evidence="1">
    <location>
        <begin position="7"/>
        <end position="52"/>
    </location>
</feature>
<evidence type="ECO:0000313" key="3">
    <source>
        <dbReference type="Proteomes" id="UP000177309"/>
    </source>
</evidence>